<name>A0AAD7L755_QUISA</name>
<dbReference type="EMBL" id="JARAOO010000010">
    <property type="protein sequence ID" value="KAJ7952687.1"/>
    <property type="molecule type" value="Genomic_DNA"/>
</dbReference>
<dbReference type="AlphaFoldDB" id="A0AAD7L755"/>
<gene>
    <name evidence="1" type="ORF">O6P43_024492</name>
</gene>
<proteinExistence type="predicted"/>
<comment type="caution">
    <text evidence="1">The sequence shown here is derived from an EMBL/GenBank/DDBJ whole genome shotgun (WGS) entry which is preliminary data.</text>
</comment>
<dbReference type="Proteomes" id="UP001163823">
    <property type="component" value="Chromosome 10"/>
</dbReference>
<reference evidence="1" key="1">
    <citation type="journal article" date="2023" name="Science">
        <title>Elucidation of the pathway for biosynthesis of saponin adjuvants from the soapbark tree.</title>
        <authorList>
            <person name="Reed J."/>
            <person name="Orme A."/>
            <person name="El-Demerdash A."/>
            <person name="Owen C."/>
            <person name="Martin L.B.B."/>
            <person name="Misra R.C."/>
            <person name="Kikuchi S."/>
            <person name="Rejzek M."/>
            <person name="Martin A.C."/>
            <person name="Harkess A."/>
            <person name="Leebens-Mack J."/>
            <person name="Louveau T."/>
            <person name="Stephenson M.J."/>
            <person name="Osbourn A."/>
        </authorList>
    </citation>
    <scope>NUCLEOTIDE SEQUENCE</scope>
    <source>
        <strain evidence="1">S10</strain>
    </source>
</reference>
<keyword evidence="2" id="KW-1185">Reference proteome</keyword>
<dbReference type="KEGG" id="qsa:O6P43_024492"/>
<protein>
    <submittedName>
        <fullName evidence="1">Uncharacterized protein</fullName>
    </submittedName>
</protein>
<evidence type="ECO:0000313" key="2">
    <source>
        <dbReference type="Proteomes" id="UP001163823"/>
    </source>
</evidence>
<accession>A0AAD7L755</accession>
<sequence>MQQPAGPAALPLSRREESVVWSRCCPLYQLMFPRICAKDQMGEIEATPSKPSEMVFNFIGIVNASIDCNASTISECESDRYRYRMR</sequence>
<evidence type="ECO:0000313" key="1">
    <source>
        <dbReference type="EMBL" id="KAJ7952687.1"/>
    </source>
</evidence>
<organism evidence="1 2">
    <name type="scientific">Quillaja saponaria</name>
    <name type="common">Soap bark tree</name>
    <dbReference type="NCBI Taxonomy" id="32244"/>
    <lineage>
        <taxon>Eukaryota</taxon>
        <taxon>Viridiplantae</taxon>
        <taxon>Streptophyta</taxon>
        <taxon>Embryophyta</taxon>
        <taxon>Tracheophyta</taxon>
        <taxon>Spermatophyta</taxon>
        <taxon>Magnoliopsida</taxon>
        <taxon>eudicotyledons</taxon>
        <taxon>Gunneridae</taxon>
        <taxon>Pentapetalae</taxon>
        <taxon>rosids</taxon>
        <taxon>fabids</taxon>
        <taxon>Fabales</taxon>
        <taxon>Quillajaceae</taxon>
        <taxon>Quillaja</taxon>
    </lineage>
</organism>